<accession>A0A5E4GKF4</accession>
<dbReference type="AlphaFoldDB" id="A0A5E4GKF4"/>
<feature type="domain" description="CCHC-type" evidence="3">
    <location>
        <begin position="124"/>
        <end position="137"/>
    </location>
</feature>
<evidence type="ECO:0000256" key="1">
    <source>
        <dbReference type="PROSITE-ProRule" id="PRU00047"/>
    </source>
</evidence>
<dbReference type="GO" id="GO:0008270">
    <property type="term" value="F:zinc ion binding"/>
    <property type="evidence" value="ECO:0007669"/>
    <property type="project" value="UniProtKB-KW"/>
</dbReference>
<dbReference type="InterPro" id="IPR001878">
    <property type="entry name" value="Znf_CCHC"/>
</dbReference>
<feature type="domain" description="CCHC-type" evidence="3">
    <location>
        <begin position="161"/>
        <end position="176"/>
    </location>
</feature>
<dbReference type="GO" id="GO:0003723">
    <property type="term" value="F:RNA binding"/>
    <property type="evidence" value="ECO:0007669"/>
    <property type="project" value="InterPro"/>
</dbReference>
<dbReference type="Proteomes" id="UP000327085">
    <property type="component" value="Unassembled WGS sequence"/>
</dbReference>
<feature type="region of interest" description="Disordered" evidence="2">
    <location>
        <begin position="199"/>
        <end position="269"/>
    </location>
</feature>
<evidence type="ECO:0000313" key="4">
    <source>
        <dbReference type="EMBL" id="VVA40284.1"/>
    </source>
</evidence>
<feature type="domain" description="CCHC-type" evidence="3">
    <location>
        <begin position="68"/>
        <end position="81"/>
    </location>
</feature>
<dbReference type="GO" id="GO:0003690">
    <property type="term" value="F:double-stranded DNA binding"/>
    <property type="evidence" value="ECO:0007669"/>
    <property type="project" value="InterPro"/>
</dbReference>
<organism evidence="4 5">
    <name type="scientific">Prunus dulcis</name>
    <name type="common">Almond</name>
    <name type="synonym">Amygdalus dulcis</name>
    <dbReference type="NCBI Taxonomy" id="3755"/>
    <lineage>
        <taxon>Eukaryota</taxon>
        <taxon>Viridiplantae</taxon>
        <taxon>Streptophyta</taxon>
        <taxon>Embryophyta</taxon>
        <taxon>Tracheophyta</taxon>
        <taxon>Spermatophyta</taxon>
        <taxon>Magnoliopsida</taxon>
        <taxon>eudicotyledons</taxon>
        <taxon>Gunneridae</taxon>
        <taxon>Pentapetalae</taxon>
        <taxon>rosids</taxon>
        <taxon>fabids</taxon>
        <taxon>Rosales</taxon>
        <taxon>Rosaceae</taxon>
        <taxon>Amygdaloideae</taxon>
        <taxon>Amygdaleae</taxon>
        <taxon>Prunus</taxon>
    </lineage>
</organism>
<dbReference type="InterPro" id="IPR036875">
    <property type="entry name" value="Znf_CCHC_sf"/>
</dbReference>
<dbReference type="Gramene" id="VVA40284">
    <property type="protein sequence ID" value="VVA40284"/>
    <property type="gene ID" value="Prudul26B018103"/>
</dbReference>
<feature type="domain" description="CCHC-type" evidence="3">
    <location>
        <begin position="87"/>
        <end position="100"/>
    </location>
</feature>
<dbReference type="PROSITE" id="PS50158">
    <property type="entry name" value="ZF_CCHC"/>
    <property type="match status" value="7"/>
</dbReference>
<evidence type="ECO:0000259" key="3">
    <source>
        <dbReference type="PROSITE" id="PS50158"/>
    </source>
</evidence>
<protein>
    <submittedName>
        <fullName evidence="4">PREDICTED: cellular nucleic</fullName>
    </submittedName>
</protein>
<dbReference type="SUPFAM" id="SSF57756">
    <property type="entry name" value="Retrovirus zinc finger-like domains"/>
    <property type="match status" value="4"/>
</dbReference>
<proteinExistence type="predicted"/>
<keyword evidence="1" id="KW-0862">Zinc</keyword>
<dbReference type="InterPro" id="IPR042509">
    <property type="entry name" value="ZCCHC3"/>
</dbReference>
<dbReference type="PANTHER" id="PTHR22639:SF3">
    <property type="entry name" value="ZINC FINGER CCHC DOMAIN-CONTAINING PROTEIN 3"/>
    <property type="match status" value="1"/>
</dbReference>
<feature type="domain" description="CCHC-type" evidence="3">
    <location>
        <begin position="188"/>
        <end position="203"/>
    </location>
</feature>
<dbReference type="Pfam" id="PF00098">
    <property type="entry name" value="zf-CCHC"/>
    <property type="match status" value="6"/>
</dbReference>
<keyword evidence="1" id="KW-0479">Metal-binding</keyword>
<feature type="domain" description="CCHC-type" evidence="3">
    <location>
        <begin position="142"/>
        <end position="155"/>
    </location>
</feature>
<feature type="domain" description="CCHC-type" evidence="3">
    <location>
        <begin position="105"/>
        <end position="118"/>
    </location>
</feature>
<keyword evidence="1" id="KW-0863">Zinc-finger</keyword>
<dbReference type="EMBL" id="CABIKO010000951">
    <property type="protein sequence ID" value="VVA40284.1"/>
    <property type="molecule type" value="Genomic_DNA"/>
</dbReference>
<evidence type="ECO:0000256" key="2">
    <source>
        <dbReference type="SAM" id="MobiDB-lite"/>
    </source>
</evidence>
<gene>
    <name evidence="4" type="ORF">ALMOND_2B018103</name>
</gene>
<name>A0A5E4GKF4_PRUDU</name>
<reference evidence="5" key="1">
    <citation type="journal article" date="2020" name="Plant J.">
        <title>Transposons played a major role in the diversification between the closely related almond and peach genomes: results from the almond genome sequence.</title>
        <authorList>
            <person name="Alioto T."/>
            <person name="Alexiou K.G."/>
            <person name="Bardil A."/>
            <person name="Barteri F."/>
            <person name="Castanera R."/>
            <person name="Cruz F."/>
            <person name="Dhingra A."/>
            <person name="Duval H."/>
            <person name="Fernandez I Marti A."/>
            <person name="Frias L."/>
            <person name="Galan B."/>
            <person name="Garcia J.L."/>
            <person name="Howad W."/>
            <person name="Gomez-Garrido J."/>
            <person name="Gut M."/>
            <person name="Julca I."/>
            <person name="Morata J."/>
            <person name="Puigdomenech P."/>
            <person name="Ribeca P."/>
            <person name="Rubio Cabetas M.J."/>
            <person name="Vlasova A."/>
            <person name="Wirthensohn M."/>
            <person name="Garcia-Mas J."/>
            <person name="Gabaldon T."/>
            <person name="Casacuberta J.M."/>
            <person name="Arus P."/>
        </authorList>
    </citation>
    <scope>NUCLEOTIDE SEQUENCE [LARGE SCALE GENOMIC DNA]</scope>
    <source>
        <strain evidence="5">cv. Texas</strain>
    </source>
</reference>
<dbReference type="PANTHER" id="PTHR22639">
    <property type="entry name" value="GAG-RELATED PROTEIN"/>
    <property type="match status" value="1"/>
</dbReference>
<dbReference type="Gene3D" id="4.10.60.10">
    <property type="entry name" value="Zinc finger, CCHC-type"/>
    <property type="match status" value="6"/>
</dbReference>
<dbReference type="GO" id="GO:0002218">
    <property type="term" value="P:activation of innate immune response"/>
    <property type="evidence" value="ECO:0007669"/>
    <property type="project" value="InterPro"/>
</dbReference>
<dbReference type="SMART" id="SM00343">
    <property type="entry name" value="ZnF_C2HC"/>
    <property type="match status" value="8"/>
</dbReference>
<dbReference type="InParanoid" id="A0A5E4GKF4"/>
<sequence length="558" mass="60001">MSGYGGDGYGGGHGGGRGPGGGGYGFNGGGGRGGVGRGGRGGGGDGRGVRGGGVYGGGGGYGGRDGACFKCGELGHMARDCSGGGPCFKCGELGHMARDCSGGSCFKCGELGHMARDCSGGGPCFKCGELGHMARDCSGGSCFKCGELGHMARNCIGGGVCFKCGELGHMARDCNEGGSGGGGGSDGCYQRGESGHFARECPNGGKTKIIQTSKDSPEPTGGCYQGGESGHLAREGPNGGKAKIIQTSKDRPEPSEALPHNTAGGADDPKKSYAEALLQEAEPSSDLNELLGRWNLQDVRNTYSAWEGPLKDRITSQYQSIFRTLIDVIVTLESNKITSGKGYLDCTNIMVAGRGGFFYTRACLLNRPETNNPTEPSFRGQFETLVRTILHDRHDSQVELDHFLKLAKDLDFDFKQLRRHPFLLSGEDKYEFVTQIFSRLELREKSRRWTKGYNDKVKREVDILSRIKDDPHFLSVYSTKKYKNSAAGAYEYSRNAFFHVNDYVRKAHYETYLDKQGMHKSNMTEKQICDKLVSFFPFLLIDTFDYAVGNGLDICSII</sequence>
<evidence type="ECO:0000313" key="5">
    <source>
        <dbReference type="Proteomes" id="UP000327085"/>
    </source>
</evidence>